<keyword evidence="3" id="KW-1185">Reference proteome</keyword>
<feature type="region of interest" description="Disordered" evidence="1">
    <location>
        <begin position="118"/>
        <end position="149"/>
    </location>
</feature>
<reference evidence="2" key="1">
    <citation type="submission" date="2022-10" db="EMBL/GenBank/DDBJ databases">
        <title>Puccinia triticina Genome sequencing and assembly.</title>
        <authorList>
            <person name="Li C."/>
        </authorList>
    </citation>
    <scope>NUCLEOTIDE SEQUENCE</scope>
    <source>
        <strain evidence="2">Pt15</strain>
    </source>
</reference>
<proteinExistence type="predicted"/>
<feature type="compositionally biased region" description="Low complexity" evidence="1">
    <location>
        <begin position="247"/>
        <end position="261"/>
    </location>
</feature>
<evidence type="ECO:0000313" key="3">
    <source>
        <dbReference type="Proteomes" id="UP001164743"/>
    </source>
</evidence>
<feature type="region of interest" description="Disordered" evidence="1">
    <location>
        <begin position="470"/>
        <end position="492"/>
    </location>
</feature>
<dbReference type="GeneID" id="77812390"/>
<dbReference type="RefSeq" id="XP_053022655.1">
    <property type="nucleotide sequence ID" value="XM_053171604.1"/>
</dbReference>
<sequence>MLSNGGANSNPNQSDIKLKISAFFAGTHDQHHRSNPAICRVTEIILSAKPSLQTSTARILHLTAASHLASSGPPYLLGLRPVNGYIHPDPSAYGPARECQDSSTSAISRTMKINHKPPPHPLPQTLQTEDSTSNCSHLLHPSRGLPTSTPLATTSGIVKPHRLPAKLTAPHPTIERAQKRPNQRDHPNDLQTELGNPAQYVQFHPPSPPVAQAAYLHCPCTAGSRIVPRTPAICPVASVNRKASPVAQSQATTQSQANASTPESYHQLLGSPSLTFEVLTMRNPAGRGRSSPPRMTYPLPPRAAGAARPAPLRAHPYPTPCAPPPLGFGAQGPAFPVSPCASCAPTALAHQLPRSALSQDHAKSTCQRGIPSTGPPQNLSAYGLAIIVPSSAYGLAIIVASSAYGLAISVPSSAYGLAIISPPRPHPGPTTQCQSADNPPFCYQDDGEPSGPWSVLPTPHDFPAATARRRGCQAGGSAGTPVPHAGPPFPSPDFNRVPAGTATIPIPEGYATIPIPEGYPIPTALSDAAWAQRHPCKRPRVDTRSGTAIKFDRIRRKIDSDAPVYIKEVNPLPCPDPKAPPGTPQPPPLPIEIGKKKERIWKGKRLFRFPVAGPKQRQVCVNRKGAPQFVLERHDIDKPTPTSDHLKKIVSTVFKMASMRQKNETNGNKLAGQMRLVGFRPGTDKGKKGGTYACCPNMTAEDIKTMSDAEVLKRTHCKASKAEAAARAAQKKNPKKRKR</sequence>
<name>A0ABY7CPY6_9BASI</name>
<dbReference type="EMBL" id="CP110428">
    <property type="protein sequence ID" value="WAQ87100.1"/>
    <property type="molecule type" value="Genomic_DNA"/>
</dbReference>
<evidence type="ECO:0000256" key="1">
    <source>
        <dbReference type="SAM" id="MobiDB-lite"/>
    </source>
</evidence>
<dbReference type="Proteomes" id="UP001164743">
    <property type="component" value="Chromosome 8A"/>
</dbReference>
<organism evidence="2 3">
    <name type="scientific">Puccinia triticina</name>
    <dbReference type="NCBI Taxonomy" id="208348"/>
    <lineage>
        <taxon>Eukaryota</taxon>
        <taxon>Fungi</taxon>
        <taxon>Dikarya</taxon>
        <taxon>Basidiomycota</taxon>
        <taxon>Pucciniomycotina</taxon>
        <taxon>Pucciniomycetes</taxon>
        <taxon>Pucciniales</taxon>
        <taxon>Pucciniaceae</taxon>
        <taxon>Puccinia</taxon>
    </lineage>
</organism>
<feature type="compositionally biased region" description="Basic and acidic residues" evidence="1">
    <location>
        <begin position="173"/>
        <end position="188"/>
    </location>
</feature>
<gene>
    <name evidence="2" type="ORF">PtA15_8A1</name>
</gene>
<evidence type="ECO:0000313" key="2">
    <source>
        <dbReference type="EMBL" id="WAQ87100.1"/>
    </source>
</evidence>
<feature type="compositionally biased region" description="Basic residues" evidence="1">
    <location>
        <begin position="729"/>
        <end position="739"/>
    </location>
</feature>
<feature type="region of interest" description="Disordered" evidence="1">
    <location>
        <begin position="162"/>
        <end position="193"/>
    </location>
</feature>
<accession>A0ABY7CPY6</accession>
<feature type="region of interest" description="Disordered" evidence="1">
    <location>
        <begin position="245"/>
        <end position="265"/>
    </location>
</feature>
<protein>
    <submittedName>
        <fullName evidence="2">Uncharacterized protein</fullName>
    </submittedName>
</protein>
<feature type="region of interest" description="Disordered" evidence="1">
    <location>
        <begin position="718"/>
        <end position="739"/>
    </location>
</feature>